<keyword evidence="5" id="KW-0732">Signal</keyword>
<evidence type="ECO:0000256" key="4">
    <source>
        <dbReference type="ARBA" id="ARBA00023284"/>
    </source>
</evidence>
<dbReference type="Proteomes" id="UP000607559">
    <property type="component" value="Unassembled WGS sequence"/>
</dbReference>
<dbReference type="InterPro" id="IPR036249">
    <property type="entry name" value="Thioredoxin-like_sf"/>
</dbReference>
<evidence type="ECO:0000256" key="3">
    <source>
        <dbReference type="ARBA" id="ARBA00023157"/>
    </source>
</evidence>
<dbReference type="PROSITE" id="PS51352">
    <property type="entry name" value="THIOREDOXIN_2"/>
    <property type="match status" value="1"/>
</dbReference>
<keyword evidence="8" id="KW-1185">Reference proteome</keyword>
<keyword evidence="3" id="KW-1015">Disulfide bond</keyword>
<dbReference type="EMBL" id="BMJC01000003">
    <property type="protein sequence ID" value="GGB02453.1"/>
    <property type="molecule type" value="Genomic_DNA"/>
</dbReference>
<proteinExistence type="predicted"/>
<protein>
    <submittedName>
        <fullName evidence="7">Thiol:disulfide interchange protein</fullName>
    </submittedName>
</protein>
<feature type="chain" id="PRO_5035228831" evidence="5">
    <location>
        <begin position="20"/>
        <end position="372"/>
    </location>
</feature>
<dbReference type="GO" id="GO:0030313">
    <property type="term" value="C:cell envelope"/>
    <property type="evidence" value="ECO:0007669"/>
    <property type="project" value="UniProtKB-SubCell"/>
</dbReference>
<evidence type="ECO:0000259" key="6">
    <source>
        <dbReference type="PROSITE" id="PS51352"/>
    </source>
</evidence>
<dbReference type="InterPro" id="IPR017937">
    <property type="entry name" value="Thioredoxin_CS"/>
</dbReference>
<dbReference type="PANTHER" id="PTHR42852:SF6">
    <property type="entry name" value="THIOL:DISULFIDE INTERCHANGE PROTEIN DSBE"/>
    <property type="match status" value="1"/>
</dbReference>
<dbReference type="PROSITE" id="PS00194">
    <property type="entry name" value="THIOREDOXIN_1"/>
    <property type="match status" value="1"/>
</dbReference>
<dbReference type="InterPro" id="IPR050553">
    <property type="entry name" value="Thioredoxin_ResA/DsbE_sf"/>
</dbReference>
<dbReference type="PANTHER" id="PTHR42852">
    <property type="entry name" value="THIOL:DISULFIDE INTERCHANGE PROTEIN DSBE"/>
    <property type="match status" value="1"/>
</dbReference>
<dbReference type="AlphaFoldDB" id="A0A8J2UE25"/>
<reference evidence="7" key="2">
    <citation type="submission" date="2020-09" db="EMBL/GenBank/DDBJ databases">
        <authorList>
            <person name="Sun Q."/>
            <person name="Zhou Y."/>
        </authorList>
    </citation>
    <scope>NUCLEOTIDE SEQUENCE</scope>
    <source>
        <strain evidence="7">CGMCC 1.15448</strain>
    </source>
</reference>
<organism evidence="7 8">
    <name type="scientific">Puia dinghuensis</name>
    <dbReference type="NCBI Taxonomy" id="1792502"/>
    <lineage>
        <taxon>Bacteria</taxon>
        <taxon>Pseudomonadati</taxon>
        <taxon>Bacteroidota</taxon>
        <taxon>Chitinophagia</taxon>
        <taxon>Chitinophagales</taxon>
        <taxon>Chitinophagaceae</taxon>
        <taxon>Puia</taxon>
    </lineage>
</organism>
<dbReference type="CDD" id="cd02966">
    <property type="entry name" value="TlpA_like_family"/>
    <property type="match status" value="1"/>
</dbReference>
<dbReference type="Gene3D" id="3.40.30.10">
    <property type="entry name" value="Glutaredoxin"/>
    <property type="match status" value="1"/>
</dbReference>
<dbReference type="GO" id="GO:0016209">
    <property type="term" value="F:antioxidant activity"/>
    <property type="evidence" value="ECO:0007669"/>
    <property type="project" value="InterPro"/>
</dbReference>
<dbReference type="InterPro" id="IPR013766">
    <property type="entry name" value="Thioredoxin_domain"/>
</dbReference>
<evidence type="ECO:0000256" key="2">
    <source>
        <dbReference type="ARBA" id="ARBA00022748"/>
    </source>
</evidence>
<feature type="signal peptide" evidence="5">
    <location>
        <begin position="1"/>
        <end position="19"/>
    </location>
</feature>
<dbReference type="GO" id="GO:0017004">
    <property type="term" value="P:cytochrome complex assembly"/>
    <property type="evidence" value="ECO:0007669"/>
    <property type="project" value="UniProtKB-KW"/>
</dbReference>
<comment type="caution">
    <text evidence="7">The sequence shown here is derived from an EMBL/GenBank/DDBJ whole genome shotgun (WGS) entry which is preliminary data.</text>
</comment>
<dbReference type="GO" id="GO:0016491">
    <property type="term" value="F:oxidoreductase activity"/>
    <property type="evidence" value="ECO:0007669"/>
    <property type="project" value="InterPro"/>
</dbReference>
<evidence type="ECO:0000313" key="7">
    <source>
        <dbReference type="EMBL" id="GGB02453.1"/>
    </source>
</evidence>
<accession>A0A8J2UE25</accession>
<keyword evidence="4" id="KW-0676">Redox-active center</keyword>
<evidence type="ECO:0000313" key="8">
    <source>
        <dbReference type="Proteomes" id="UP000607559"/>
    </source>
</evidence>
<comment type="subcellular location">
    <subcellularLocation>
        <location evidence="1">Cell envelope</location>
    </subcellularLocation>
</comment>
<sequence length="372" mass="41213">MKQTLFVLTLLLSAFSPRAQEKVTINASLKGLPAGVTVYRFRLMGGHGADSVKSVADGFSMTVEVAEGDADGYILQLGREIKPYIQQTLYLDKGTVTINAPGPNFADAVVTGGQAITDYNAYTDYIRNSPEKAARQELTKKMMDLYNAHDSVGWRALAPQLQQWDSIEKAMTSQWILQHPNSPVSAYLLTSELKKLTLDQKAAMLARLTPEAKNNAPAKRLQHSIDANQLTAIGKPAPDFTQPDTAGNTVSLRDFRGKYVLIDFWASWCGPCRAENPNVVAAFNKYKDRSFTVLSVSLDGGFTKKENWLKAIRKDGMPWTHVSDLQGWNNAVAFKYDVEAIPTNFLVDPNGVIVARNLRGEELEKKLQEILE</sequence>
<dbReference type="RefSeq" id="WP_188932507.1">
    <property type="nucleotide sequence ID" value="NZ_BMJC01000003.1"/>
</dbReference>
<dbReference type="Pfam" id="PF00578">
    <property type="entry name" value="AhpC-TSA"/>
    <property type="match status" value="1"/>
</dbReference>
<dbReference type="SUPFAM" id="SSF52833">
    <property type="entry name" value="Thioredoxin-like"/>
    <property type="match status" value="1"/>
</dbReference>
<keyword evidence="2" id="KW-0201">Cytochrome c-type biogenesis</keyword>
<dbReference type="InterPro" id="IPR000866">
    <property type="entry name" value="AhpC/TSA"/>
</dbReference>
<evidence type="ECO:0000256" key="1">
    <source>
        <dbReference type="ARBA" id="ARBA00004196"/>
    </source>
</evidence>
<feature type="domain" description="Thioredoxin" evidence="6">
    <location>
        <begin position="231"/>
        <end position="372"/>
    </location>
</feature>
<reference evidence="7" key="1">
    <citation type="journal article" date="2014" name="Int. J. Syst. Evol. Microbiol.">
        <title>Complete genome sequence of Corynebacterium casei LMG S-19264T (=DSM 44701T), isolated from a smear-ripened cheese.</title>
        <authorList>
            <consortium name="US DOE Joint Genome Institute (JGI-PGF)"/>
            <person name="Walter F."/>
            <person name="Albersmeier A."/>
            <person name="Kalinowski J."/>
            <person name="Ruckert C."/>
        </authorList>
    </citation>
    <scope>NUCLEOTIDE SEQUENCE</scope>
    <source>
        <strain evidence="7">CGMCC 1.15448</strain>
    </source>
</reference>
<gene>
    <name evidence="7" type="ORF">GCM10011511_27160</name>
</gene>
<name>A0A8J2UE25_9BACT</name>
<evidence type="ECO:0000256" key="5">
    <source>
        <dbReference type="SAM" id="SignalP"/>
    </source>
</evidence>